<dbReference type="RefSeq" id="WP_273597424.1">
    <property type="nucleotide sequence ID" value="NZ_JAQQXS010000012.1"/>
</dbReference>
<gene>
    <name evidence="1" type="ORF">PRZ01_14035</name>
</gene>
<name>A0ABT5KV34_9BURK</name>
<protein>
    <submittedName>
        <fullName evidence="1">Uncharacterized protein</fullName>
    </submittedName>
</protein>
<reference evidence="1 2" key="1">
    <citation type="submission" date="2022-10" db="EMBL/GenBank/DDBJ databases">
        <title>paucibacter sp. hw8 Genome sequencing.</title>
        <authorList>
            <person name="Park S."/>
        </authorList>
    </citation>
    <scope>NUCLEOTIDE SEQUENCE [LARGE SCALE GENOMIC DNA]</scope>
    <source>
        <strain evidence="2">hw8</strain>
    </source>
</reference>
<comment type="caution">
    <text evidence="1">The sequence shown here is derived from an EMBL/GenBank/DDBJ whole genome shotgun (WGS) entry which is preliminary data.</text>
</comment>
<evidence type="ECO:0000313" key="2">
    <source>
        <dbReference type="Proteomes" id="UP001219862"/>
    </source>
</evidence>
<proteinExistence type="predicted"/>
<sequence length="126" mass="13380">MWAELDYATVDSARAALAGRESCDLQAIGLWPGPAPRHSVGAGEIAEWAQAKGFDTVVWTALRPKFAGVNGKAPESADMAVAYLKGLSSEAGAAAREYVERAPAQVCTPFRTAFEEQLGWKALANL</sequence>
<evidence type="ECO:0000313" key="1">
    <source>
        <dbReference type="EMBL" id="MDC8786310.1"/>
    </source>
</evidence>
<keyword evidence="2" id="KW-1185">Reference proteome</keyword>
<dbReference type="EMBL" id="JAQQXS010000012">
    <property type="protein sequence ID" value="MDC8786310.1"/>
    <property type="molecule type" value="Genomic_DNA"/>
</dbReference>
<dbReference type="Proteomes" id="UP001219862">
    <property type="component" value="Unassembled WGS sequence"/>
</dbReference>
<organism evidence="1 2">
    <name type="scientific">Roseateles koreensis</name>
    <dbReference type="NCBI Taxonomy" id="2987526"/>
    <lineage>
        <taxon>Bacteria</taxon>
        <taxon>Pseudomonadati</taxon>
        <taxon>Pseudomonadota</taxon>
        <taxon>Betaproteobacteria</taxon>
        <taxon>Burkholderiales</taxon>
        <taxon>Sphaerotilaceae</taxon>
        <taxon>Roseateles</taxon>
    </lineage>
</organism>
<accession>A0ABT5KV34</accession>